<keyword evidence="1" id="KW-1133">Transmembrane helix</keyword>
<organism evidence="2 3">
    <name type="scientific">candidate division WWE3 bacterium CSP1-7</name>
    <dbReference type="NCBI Taxonomy" id="1576480"/>
    <lineage>
        <taxon>Bacteria</taxon>
        <taxon>Katanobacteria</taxon>
    </lineage>
</organism>
<comment type="caution">
    <text evidence="2">The sequence shown here is derived from an EMBL/GenBank/DDBJ whole genome shotgun (WGS) entry which is preliminary data.</text>
</comment>
<proteinExistence type="predicted"/>
<dbReference type="CDD" id="cd22786">
    <property type="entry name" value="DPBB_YuiC-like"/>
    <property type="match status" value="1"/>
</dbReference>
<evidence type="ECO:0000313" key="3">
    <source>
        <dbReference type="Proteomes" id="UP000051297"/>
    </source>
</evidence>
<dbReference type="STRING" id="1576480.XU08_C0001G0201"/>
<reference evidence="2 3" key="1">
    <citation type="submission" date="2015-05" db="EMBL/GenBank/DDBJ databases">
        <title>Critical biogeochemical functions in the subsurface are associated with bacteria from new phyla and little studied lineages.</title>
        <authorList>
            <person name="Hug L.A."/>
            <person name="Thomas B.C."/>
            <person name="Sharon I."/>
            <person name="Brown C.T."/>
            <person name="Sharma R."/>
            <person name="Hettich R.L."/>
            <person name="Wilkins M.J."/>
            <person name="Williams K.H."/>
            <person name="Singh A."/>
            <person name="Banfield J.F."/>
        </authorList>
    </citation>
    <scope>NUCLEOTIDE SEQUENCE [LARGE SCALE GENOMIC DNA]</scope>
    <source>
        <strain evidence="2">CSP1-7</strain>
    </source>
</reference>
<sequence length="175" mass="19250">MSFNPQIREGVAAAAVHSVLILLLAGGVGYLFSQFEQIEKQNIPVLATATNCPGKKSNYPLVYKEKLPNGKTVSFRYNCVQSGFLATSYDGNCKGCSGRTRLTNESVTWGVCAVDTDVIRPYKDTRSKFYVPGYGPCKAADTGGAVKGKMIDLGFEDISKGWWSRRYTDIYTFVE</sequence>
<accession>A0A0T5ZYF5</accession>
<name>A0A0T5ZYF5_UNCKA</name>
<dbReference type="Proteomes" id="UP000051297">
    <property type="component" value="Unassembled WGS sequence"/>
</dbReference>
<gene>
    <name evidence="2" type="ORF">XU08_C0001G0201</name>
</gene>
<evidence type="ECO:0000313" key="2">
    <source>
        <dbReference type="EMBL" id="KRT67791.1"/>
    </source>
</evidence>
<keyword evidence="1" id="KW-0472">Membrane</keyword>
<dbReference type="EMBL" id="LDXK01000001">
    <property type="protein sequence ID" value="KRT67791.1"/>
    <property type="molecule type" value="Genomic_DNA"/>
</dbReference>
<protein>
    <submittedName>
        <fullName evidence="2">3d domain-containing protein</fullName>
    </submittedName>
</protein>
<dbReference type="AlphaFoldDB" id="A0A0T5ZYF5"/>
<keyword evidence="1" id="KW-0812">Transmembrane</keyword>
<evidence type="ECO:0000256" key="1">
    <source>
        <dbReference type="SAM" id="Phobius"/>
    </source>
</evidence>
<feature type="transmembrane region" description="Helical" evidence="1">
    <location>
        <begin position="12"/>
        <end position="32"/>
    </location>
</feature>